<dbReference type="InterPro" id="IPR011012">
    <property type="entry name" value="Longin-like_dom_sf"/>
</dbReference>
<keyword evidence="1 7" id="KW-0813">Transport</keyword>
<comment type="caution">
    <text evidence="8">The sequence shown here is derived from an EMBL/GenBank/DDBJ whole genome shotgun (WGS) entry which is preliminary data.</text>
</comment>
<dbReference type="AlphaFoldDB" id="A0A8X6IP74"/>
<dbReference type="SMART" id="SM01399">
    <property type="entry name" value="Sybindin"/>
    <property type="match status" value="1"/>
</dbReference>
<evidence type="ECO:0000256" key="5">
    <source>
        <dbReference type="ARBA" id="ARBA00038167"/>
    </source>
</evidence>
<dbReference type="CDD" id="cd14855">
    <property type="entry name" value="TRAPPC1_MUM2"/>
    <property type="match status" value="1"/>
</dbReference>
<evidence type="ECO:0000313" key="9">
    <source>
        <dbReference type="Proteomes" id="UP000887013"/>
    </source>
</evidence>
<keyword evidence="4 7" id="KW-0333">Golgi apparatus</keyword>
<organism evidence="8 9">
    <name type="scientific">Nephila pilipes</name>
    <name type="common">Giant wood spider</name>
    <name type="synonym">Nephila maculata</name>
    <dbReference type="NCBI Taxonomy" id="299642"/>
    <lineage>
        <taxon>Eukaryota</taxon>
        <taxon>Metazoa</taxon>
        <taxon>Ecdysozoa</taxon>
        <taxon>Arthropoda</taxon>
        <taxon>Chelicerata</taxon>
        <taxon>Arachnida</taxon>
        <taxon>Araneae</taxon>
        <taxon>Araneomorphae</taxon>
        <taxon>Entelegynae</taxon>
        <taxon>Araneoidea</taxon>
        <taxon>Nephilidae</taxon>
        <taxon>Nephila</taxon>
    </lineage>
</organism>
<sequence>MSCELLLGNITIRLFELLAKFRMTIYNLYIFNSGGSCIYYTEWNRKKQAGMSRDEEMKLMYGLIFSLKSFVLKLSPVDCKEGFLNYRTSKYKLNFYETGTGLKFIMNTDVNAVNVRELLQRIYREVYVEYVVKNPECKMGKEIVSEVFQSKLDKLVRSFPIFSNRIL</sequence>
<dbReference type="EMBL" id="BMAW01092375">
    <property type="protein sequence ID" value="GFS54502.1"/>
    <property type="molecule type" value="Genomic_DNA"/>
</dbReference>
<dbReference type="OrthoDB" id="246406at2759"/>
<dbReference type="GO" id="GO:0006888">
    <property type="term" value="P:endoplasmic reticulum to Golgi vesicle-mediated transport"/>
    <property type="evidence" value="ECO:0007669"/>
    <property type="project" value="UniProtKB-UniRule"/>
</dbReference>
<evidence type="ECO:0000256" key="6">
    <source>
        <dbReference type="ARBA" id="ARBA00062874"/>
    </source>
</evidence>
<evidence type="ECO:0000313" key="8">
    <source>
        <dbReference type="EMBL" id="GFS54502.1"/>
    </source>
</evidence>
<evidence type="ECO:0000256" key="1">
    <source>
        <dbReference type="ARBA" id="ARBA00022448"/>
    </source>
</evidence>
<comment type="subunit">
    <text evidence="6">Part of the multisubunit transport protein particle (TRAPP) complex. The heterodimer TRAPPC6B-TRAPPC3 interacts with TRAPPC1 likely providing a core for TRAPP complex formation.</text>
</comment>
<proteinExistence type="inferred from homology"/>
<dbReference type="InterPro" id="IPR007233">
    <property type="entry name" value="TRAPPC"/>
</dbReference>
<comment type="subcellular location">
    <subcellularLocation>
        <location evidence="7">Endoplasmic reticulum</location>
    </subcellularLocation>
    <subcellularLocation>
        <location evidence="7">Golgi apparatus</location>
        <location evidence="7">cis-Golgi network</location>
    </subcellularLocation>
</comment>
<dbReference type="FunFam" id="3.30.450.70:FF:000004">
    <property type="entry name" value="Trafficking protein particle complex 1"/>
    <property type="match status" value="1"/>
</dbReference>
<dbReference type="Gene3D" id="3.30.450.70">
    <property type="match status" value="1"/>
</dbReference>
<comment type="similarity">
    <text evidence="5">Belongs to the TRAPP small subunits family. BET5 subfamily.</text>
</comment>
<evidence type="ECO:0000256" key="3">
    <source>
        <dbReference type="ARBA" id="ARBA00022892"/>
    </source>
</evidence>
<dbReference type="PANTHER" id="PTHR23249:SF16">
    <property type="entry name" value="TRAFFICKING PROTEIN PARTICLE COMPLEX SUBUNIT 1"/>
    <property type="match status" value="1"/>
</dbReference>
<dbReference type="SUPFAM" id="SSF64356">
    <property type="entry name" value="SNARE-like"/>
    <property type="match status" value="1"/>
</dbReference>
<dbReference type="Proteomes" id="UP000887013">
    <property type="component" value="Unassembled WGS sequence"/>
</dbReference>
<keyword evidence="3 7" id="KW-0931">ER-Golgi transport</keyword>
<dbReference type="GO" id="GO:0005794">
    <property type="term" value="C:Golgi apparatus"/>
    <property type="evidence" value="ECO:0007669"/>
    <property type="project" value="UniProtKB-SubCell"/>
</dbReference>
<gene>
    <name evidence="8" type="primary">Trappc1</name>
    <name evidence="8" type="ORF">NPIL_592981</name>
</gene>
<accession>A0A8X6IP74</accession>
<dbReference type="GO" id="GO:0005783">
    <property type="term" value="C:endoplasmic reticulum"/>
    <property type="evidence" value="ECO:0007669"/>
    <property type="project" value="UniProtKB-SubCell"/>
</dbReference>
<evidence type="ECO:0000256" key="7">
    <source>
        <dbReference type="RuleBase" id="RU366065"/>
    </source>
</evidence>
<reference evidence="8" key="1">
    <citation type="submission" date="2020-08" db="EMBL/GenBank/DDBJ databases">
        <title>Multicomponent nature underlies the extraordinary mechanical properties of spider dragline silk.</title>
        <authorList>
            <person name="Kono N."/>
            <person name="Nakamura H."/>
            <person name="Mori M."/>
            <person name="Yoshida Y."/>
            <person name="Ohtoshi R."/>
            <person name="Malay A.D."/>
            <person name="Moran D.A.P."/>
            <person name="Tomita M."/>
            <person name="Numata K."/>
            <person name="Arakawa K."/>
        </authorList>
    </citation>
    <scope>NUCLEOTIDE SEQUENCE</scope>
</reference>
<keyword evidence="9" id="KW-1185">Reference proteome</keyword>
<keyword evidence="2 7" id="KW-0256">Endoplasmic reticulum</keyword>
<dbReference type="Pfam" id="PF04099">
    <property type="entry name" value="Sybindin"/>
    <property type="match status" value="1"/>
</dbReference>
<protein>
    <recommendedName>
        <fullName evidence="7">Trafficking protein particle complex subunit</fullName>
    </recommendedName>
</protein>
<evidence type="ECO:0000256" key="2">
    <source>
        <dbReference type="ARBA" id="ARBA00022824"/>
    </source>
</evidence>
<dbReference type="PANTHER" id="PTHR23249">
    <property type="entry name" value="TRAFFICKING PROTEIN PARTICLE COMPLEX SUBUNIT"/>
    <property type="match status" value="1"/>
</dbReference>
<dbReference type="GO" id="GO:0030008">
    <property type="term" value="C:TRAPP complex"/>
    <property type="evidence" value="ECO:0007669"/>
    <property type="project" value="UniProtKB-UniRule"/>
</dbReference>
<name>A0A8X6IP74_NEPPI</name>
<evidence type="ECO:0000256" key="4">
    <source>
        <dbReference type="ARBA" id="ARBA00023034"/>
    </source>
</evidence>